<dbReference type="Proteomes" id="UP001630127">
    <property type="component" value="Unassembled WGS sequence"/>
</dbReference>
<protein>
    <submittedName>
        <fullName evidence="1">Uncharacterized protein</fullName>
    </submittedName>
</protein>
<name>A0ABD2YSQ6_9GENT</name>
<dbReference type="AlphaFoldDB" id="A0ABD2YSQ6"/>
<evidence type="ECO:0000313" key="1">
    <source>
        <dbReference type="EMBL" id="KAL3510410.1"/>
    </source>
</evidence>
<evidence type="ECO:0000313" key="2">
    <source>
        <dbReference type="Proteomes" id="UP001630127"/>
    </source>
</evidence>
<reference evidence="1 2" key="1">
    <citation type="submission" date="2024-11" db="EMBL/GenBank/DDBJ databases">
        <title>A near-complete genome assembly of Cinchona calisaya.</title>
        <authorList>
            <person name="Lian D.C."/>
            <person name="Zhao X.W."/>
            <person name="Wei L."/>
        </authorList>
    </citation>
    <scope>NUCLEOTIDE SEQUENCE [LARGE SCALE GENOMIC DNA]</scope>
    <source>
        <tissue evidence="1">Nenye</tissue>
    </source>
</reference>
<organism evidence="1 2">
    <name type="scientific">Cinchona calisaya</name>
    <dbReference type="NCBI Taxonomy" id="153742"/>
    <lineage>
        <taxon>Eukaryota</taxon>
        <taxon>Viridiplantae</taxon>
        <taxon>Streptophyta</taxon>
        <taxon>Embryophyta</taxon>
        <taxon>Tracheophyta</taxon>
        <taxon>Spermatophyta</taxon>
        <taxon>Magnoliopsida</taxon>
        <taxon>eudicotyledons</taxon>
        <taxon>Gunneridae</taxon>
        <taxon>Pentapetalae</taxon>
        <taxon>asterids</taxon>
        <taxon>lamiids</taxon>
        <taxon>Gentianales</taxon>
        <taxon>Rubiaceae</taxon>
        <taxon>Cinchonoideae</taxon>
        <taxon>Cinchoneae</taxon>
        <taxon>Cinchona</taxon>
    </lineage>
</organism>
<dbReference type="EMBL" id="JBJUIK010000012">
    <property type="protein sequence ID" value="KAL3510410.1"/>
    <property type="molecule type" value="Genomic_DNA"/>
</dbReference>
<gene>
    <name evidence="1" type="ORF">ACH5RR_029811</name>
</gene>
<sequence length="151" mass="16512">MAEMVAARRAIEFGAELGINGFYLERDALGIIKQLKLSDDDLSTIAPIADDKEFGLIIPKSKTLTRLAGKGIDWLILFLNLLNYVMNQRGQCCTVESGHVRRRSRVVREQRGVMVGEEEACGGAEGVMAVGRTARGISEGRHVVVVGLQNK</sequence>
<proteinExistence type="predicted"/>
<accession>A0ABD2YSQ6</accession>
<keyword evidence="2" id="KW-1185">Reference proteome</keyword>
<comment type="caution">
    <text evidence="1">The sequence shown here is derived from an EMBL/GenBank/DDBJ whole genome shotgun (WGS) entry which is preliminary data.</text>
</comment>